<evidence type="ECO:0000256" key="1">
    <source>
        <dbReference type="SAM" id="SignalP"/>
    </source>
</evidence>
<proteinExistence type="predicted"/>
<protein>
    <recommendedName>
        <fullName evidence="4">Secreted protein</fullName>
    </recommendedName>
</protein>
<evidence type="ECO:0008006" key="4">
    <source>
        <dbReference type="Google" id="ProtNLM"/>
    </source>
</evidence>
<accession>A0A5C5XQL5</accession>
<dbReference type="OrthoDB" id="289204at2"/>
<sequence length="128" mass="13280" precursor="true">MFTQLIHLLMCITVLVCPAMGGACCGFAGSSAATIEECESHCCCDTEHEESPVAPGCPEPCQDCFCAGALPPGFGASVELAGAVDVLGVAPISDLVAATSTQRLEFALRDESPPHGRALLTSYCRFLL</sequence>
<name>A0A5C5XQL5_9PLAN</name>
<dbReference type="Proteomes" id="UP000316095">
    <property type="component" value="Unassembled WGS sequence"/>
</dbReference>
<organism evidence="2 3">
    <name type="scientific">Rubinisphaera italica</name>
    <dbReference type="NCBI Taxonomy" id="2527969"/>
    <lineage>
        <taxon>Bacteria</taxon>
        <taxon>Pseudomonadati</taxon>
        <taxon>Planctomycetota</taxon>
        <taxon>Planctomycetia</taxon>
        <taxon>Planctomycetales</taxon>
        <taxon>Planctomycetaceae</taxon>
        <taxon>Rubinisphaera</taxon>
    </lineage>
</organism>
<dbReference type="RefSeq" id="WP_146506082.1">
    <property type="nucleotide sequence ID" value="NZ_SJPG01000001.1"/>
</dbReference>
<dbReference type="EMBL" id="SJPG01000001">
    <property type="protein sequence ID" value="TWT64365.1"/>
    <property type="molecule type" value="Genomic_DNA"/>
</dbReference>
<keyword evidence="1" id="KW-0732">Signal</keyword>
<feature type="chain" id="PRO_5022940031" description="Secreted protein" evidence="1">
    <location>
        <begin position="24"/>
        <end position="128"/>
    </location>
</feature>
<gene>
    <name evidence="2" type="ORF">Pan54_51270</name>
</gene>
<evidence type="ECO:0000313" key="2">
    <source>
        <dbReference type="EMBL" id="TWT64365.1"/>
    </source>
</evidence>
<dbReference type="AlphaFoldDB" id="A0A5C5XQL5"/>
<comment type="caution">
    <text evidence="2">The sequence shown here is derived from an EMBL/GenBank/DDBJ whole genome shotgun (WGS) entry which is preliminary data.</text>
</comment>
<feature type="signal peptide" evidence="1">
    <location>
        <begin position="1"/>
        <end position="23"/>
    </location>
</feature>
<keyword evidence="3" id="KW-1185">Reference proteome</keyword>
<evidence type="ECO:0000313" key="3">
    <source>
        <dbReference type="Proteomes" id="UP000316095"/>
    </source>
</evidence>
<reference evidence="2 3" key="1">
    <citation type="submission" date="2019-02" db="EMBL/GenBank/DDBJ databases">
        <title>Deep-cultivation of Planctomycetes and their phenomic and genomic characterization uncovers novel biology.</title>
        <authorList>
            <person name="Wiegand S."/>
            <person name="Jogler M."/>
            <person name="Boedeker C."/>
            <person name="Pinto D."/>
            <person name="Vollmers J."/>
            <person name="Rivas-Marin E."/>
            <person name="Kohn T."/>
            <person name="Peeters S.H."/>
            <person name="Heuer A."/>
            <person name="Rast P."/>
            <person name="Oberbeckmann S."/>
            <person name="Bunk B."/>
            <person name="Jeske O."/>
            <person name="Meyerdierks A."/>
            <person name="Storesund J.E."/>
            <person name="Kallscheuer N."/>
            <person name="Luecker S."/>
            <person name="Lage O.M."/>
            <person name="Pohl T."/>
            <person name="Merkel B.J."/>
            <person name="Hornburger P."/>
            <person name="Mueller R.-W."/>
            <person name="Bruemmer F."/>
            <person name="Labrenz M."/>
            <person name="Spormann A.M."/>
            <person name="Op Den Camp H."/>
            <person name="Overmann J."/>
            <person name="Amann R."/>
            <person name="Jetten M.S.M."/>
            <person name="Mascher T."/>
            <person name="Medema M.H."/>
            <person name="Devos D.P."/>
            <person name="Kaster A.-K."/>
            <person name="Ovreas L."/>
            <person name="Rohde M."/>
            <person name="Galperin M.Y."/>
            <person name="Jogler C."/>
        </authorList>
    </citation>
    <scope>NUCLEOTIDE SEQUENCE [LARGE SCALE GENOMIC DNA]</scope>
    <source>
        <strain evidence="2 3">Pan54</strain>
    </source>
</reference>